<feature type="compositionally biased region" description="Basic and acidic residues" evidence="3">
    <location>
        <begin position="242"/>
        <end position="259"/>
    </location>
</feature>
<dbReference type="GO" id="GO:0000785">
    <property type="term" value="C:chromatin"/>
    <property type="evidence" value="ECO:0007669"/>
    <property type="project" value="TreeGrafter"/>
</dbReference>
<evidence type="ECO:0000256" key="2">
    <source>
        <dbReference type="ARBA" id="ARBA00023242"/>
    </source>
</evidence>
<feature type="compositionally biased region" description="Polar residues" evidence="3">
    <location>
        <begin position="154"/>
        <end position="165"/>
    </location>
</feature>
<dbReference type="GO" id="GO:0003682">
    <property type="term" value="F:chromatin binding"/>
    <property type="evidence" value="ECO:0007669"/>
    <property type="project" value="TreeGrafter"/>
</dbReference>
<dbReference type="InterPro" id="IPR000953">
    <property type="entry name" value="Chromo/chromo_shadow_dom"/>
</dbReference>
<dbReference type="RefSeq" id="XP_055875653.1">
    <property type="nucleotide sequence ID" value="XM_056019678.1"/>
</dbReference>
<dbReference type="Gene3D" id="2.40.50.40">
    <property type="match status" value="1"/>
</dbReference>
<feature type="compositionally biased region" description="Low complexity" evidence="3">
    <location>
        <begin position="211"/>
        <end position="220"/>
    </location>
</feature>
<evidence type="ECO:0000259" key="4">
    <source>
        <dbReference type="PROSITE" id="PS50013"/>
    </source>
</evidence>
<gene>
    <name evidence="6" type="primary">LOC106061842</name>
</gene>
<dbReference type="InterPro" id="IPR023779">
    <property type="entry name" value="Chromodomain_CS"/>
</dbReference>
<organism evidence="5 6">
    <name type="scientific">Biomphalaria glabrata</name>
    <name type="common">Bloodfluke planorb</name>
    <name type="synonym">Freshwater snail</name>
    <dbReference type="NCBI Taxonomy" id="6526"/>
    <lineage>
        <taxon>Eukaryota</taxon>
        <taxon>Metazoa</taxon>
        <taxon>Spiralia</taxon>
        <taxon>Lophotrochozoa</taxon>
        <taxon>Mollusca</taxon>
        <taxon>Gastropoda</taxon>
        <taxon>Heterobranchia</taxon>
        <taxon>Euthyneura</taxon>
        <taxon>Panpulmonata</taxon>
        <taxon>Hygrophila</taxon>
        <taxon>Lymnaeoidea</taxon>
        <taxon>Planorbidae</taxon>
        <taxon>Biomphalaria</taxon>
    </lineage>
</organism>
<dbReference type="GeneID" id="106061842"/>
<dbReference type="GO" id="GO:0035102">
    <property type="term" value="C:PRC1 complex"/>
    <property type="evidence" value="ECO:0007669"/>
    <property type="project" value="TreeGrafter"/>
</dbReference>
<dbReference type="PANTHER" id="PTHR46389:SF3">
    <property type="entry name" value="POLYCOMB GROUP PROTEIN PC"/>
    <property type="match status" value="1"/>
</dbReference>
<feature type="region of interest" description="Disordered" evidence="3">
    <location>
        <begin position="88"/>
        <end position="259"/>
    </location>
</feature>
<dbReference type="PANTHER" id="PTHR46389">
    <property type="entry name" value="POLYCOMB GROUP PROTEIN PC"/>
    <property type="match status" value="1"/>
</dbReference>
<evidence type="ECO:0000256" key="3">
    <source>
        <dbReference type="SAM" id="MobiDB-lite"/>
    </source>
</evidence>
<evidence type="ECO:0000313" key="5">
    <source>
        <dbReference type="Proteomes" id="UP001165740"/>
    </source>
</evidence>
<dbReference type="CDD" id="cd18627">
    <property type="entry name" value="CD_polycomb_like"/>
    <property type="match status" value="1"/>
</dbReference>
<keyword evidence="2" id="KW-0539">Nucleus</keyword>
<feature type="compositionally biased region" description="Basic and acidic residues" evidence="3">
    <location>
        <begin position="139"/>
        <end position="151"/>
    </location>
</feature>
<dbReference type="PROSITE" id="PS00598">
    <property type="entry name" value="CHROMO_1"/>
    <property type="match status" value="1"/>
</dbReference>
<reference evidence="6" key="1">
    <citation type="submission" date="2025-08" db="UniProtKB">
        <authorList>
            <consortium name="RefSeq"/>
        </authorList>
    </citation>
    <scope>IDENTIFICATION</scope>
</reference>
<evidence type="ECO:0000313" key="6">
    <source>
        <dbReference type="RefSeq" id="XP_055875653.1"/>
    </source>
</evidence>
<feature type="compositionally biased region" description="Basic residues" evidence="3">
    <location>
        <begin position="198"/>
        <end position="210"/>
    </location>
</feature>
<protein>
    <submittedName>
        <fullName evidence="6">Chromobox protein homolog 8-like</fullName>
    </submittedName>
</protein>
<sequence length="355" mass="39782">MFILMYMELTKMGERVFAAECIQKRRVRKGKVEYFVKWKGWSIKYNTWEPEENILDQRLIEQFKRESSGGGKKGQRFKKKFQELAENTLNTTDGDDDDDDDENDDDAEASSSTDDESSESSVEASKPKKDSHRSISPARCEKDQDKMKEKVTPAGSSKSDTQNSVPVKRGPGRPPKNPSHPSYIPTCKKIKFESSKPKLGRKPGPKKTAVKVKSSSSAVSQTNRSTEHTNTISDSNETSTKSSEKENENLSKKDSTTDTKVDSIPLIKSVIVGSKTVDNGIYDFPSDDCDSNKGSLSHNMPKNIVTGKKYWVPKGYFKPVVDSVVITDVDTSDKLITIRECVFEKGFFNPKNTLM</sequence>
<dbReference type="OrthoDB" id="1918685at2759"/>
<dbReference type="InterPro" id="IPR016197">
    <property type="entry name" value="Chromo-like_dom_sf"/>
</dbReference>
<dbReference type="SUPFAM" id="SSF54160">
    <property type="entry name" value="Chromo domain-like"/>
    <property type="match status" value="1"/>
</dbReference>
<dbReference type="InterPro" id="IPR052458">
    <property type="entry name" value="PcG_PRC1-like_component"/>
</dbReference>
<dbReference type="Proteomes" id="UP001165740">
    <property type="component" value="Chromosome 2"/>
</dbReference>
<feature type="compositionally biased region" description="Polar residues" evidence="3">
    <location>
        <begin position="221"/>
        <end position="232"/>
    </location>
</feature>
<dbReference type="OMA" id="ECIQKRR"/>
<evidence type="ECO:0000256" key="1">
    <source>
        <dbReference type="ARBA" id="ARBA00004123"/>
    </source>
</evidence>
<comment type="subcellular location">
    <subcellularLocation>
        <location evidence="1">Nucleus</location>
    </subcellularLocation>
</comment>
<dbReference type="PROSITE" id="PS50013">
    <property type="entry name" value="CHROMO_2"/>
    <property type="match status" value="1"/>
</dbReference>
<dbReference type="Pfam" id="PF00385">
    <property type="entry name" value="Chromo"/>
    <property type="match status" value="1"/>
</dbReference>
<feature type="domain" description="Chromo" evidence="4">
    <location>
        <begin position="17"/>
        <end position="66"/>
    </location>
</feature>
<dbReference type="SMART" id="SM00298">
    <property type="entry name" value="CHROMO"/>
    <property type="match status" value="1"/>
</dbReference>
<dbReference type="InterPro" id="IPR023780">
    <property type="entry name" value="Chromo_domain"/>
</dbReference>
<name>A0A9W2ZL59_BIOGL</name>
<accession>A0A9W2ZL59</accession>
<proteinExistence type="predicted"/>
<feature type="compositionally biased region" description="Acidic residues" evidence="3">
    <location>
        <begin position="93"/>
        <end position="118"/>
    </location>
</feature>
<dbReference type="AlphaFoldDB" id="A0A9W2ZL59"/>
<dbReference type="GO" id="GO:0000122">
    <property type="term" value="P:negative regulation of transcription by RNA polymerase II"/>
    <property type="evidence" value="ECO:0007669"/>
    <property type="project" value="TreeGrafter"/>
</dbReference>
<keyword evidence="5" id="KW-1185">Reference proteome</keyword>